<evidence type="ECO:0000313" key="2">
    <source>
        <dbReference type="EMBL" id="MEN8625759.1"/>
    </source>
</evidence>
<keyword evidence="3" id="KW-1185">Reference proteome</keyword>
<dbReference type="InterPro" id="IPR027417">
    <property type="entry name" value="P-loop_NTPase"/>
</dbReference>
<dbReference type="Proteomes" id="UP001414441">
    <property type="component" value="Unassembled WGS sequence"/>
</dbReference>
<gene>
    <name evidence="2" type="ORF">ABFV72_07015</name>
</gene>
<dbReference type="InterPro" id="IPR011646">
    <property type="entry name" value="KAP_P-loop"/>
</dbReference>
<accession>A0ABV0D5L3</accession>
<dbReference type="RefSeq" id="WP_347162949.1">
    <property type="nucleotide sequence ID" value="NZ_JBDLOB010000003.1"/>
</dbReference>
<dbReference type="Gene3D" id="3.40.50.300">
    <property type="entry name" value="P-loop containing nucleotide triphosphate hydrolases"/>
    <property type="match status" value="1"/>
</dbReference>
<dbReference type="SUPFAM" id="SSF52540">
    <property type="entry name" value="P-loop containing nucleoside triphosphate hydrolases"/>
    <property type="match status" value="1"/>
</dbReference>
<evidence type="ECO:0000313" key="3">
    <source>
        <dbReference type="Proteomes" id="UP001414441"/>
    </source>
</evidence>
<organism evidence="2 3">
    <name type="scientific">Psychrobacter proteolyticus</name>
    <dbReference type="NCBI Taxonomy" id="147825"/>
    <lineage>
        <taxon>Bacteria</taxon>
        <taxon>Pseudomonadati</taxon>
        <taxon>Pseudomonadota</taxon>
        <taxon>Gammaproteobacteria</taxon>
        <taxon>Moraxellales</taxon>
        <taxon>Moraxellaceae</taxon>
        <taxon>Psychrobacter</taxon>
    </lineage>
</organism>
<feature type="domain" description="KAP NTPase" evidence="1">
    <location>
        <begin position="9"/>
        <end position="190"/>
    </location>
</feature>
<comment type="caution">
    <text evidence="2">The sequence shown here is derived from an EMBL/GenBank/DDBJ whole genome shotgun (WGS) entry which is preliminary data.</text>
</comment>
<reference evidence="2 3" key="1">
    <citation type="submission" date="2024-05" db="EMBL/GenBank/DDBJ databases">
        <title>Genome sequencing of Marine Estuary Bacteria, Pseudoalteromonas distincta strain FA, Psychrobacter proteolyticus strain EA, and Shewanella baltica strain CA.</title>
        <authorList>
            <person name="Dieffenbach S.A."/>
            <person name="Maclea K.S."/>
        </authorList>
    </citation>
    <scope>NUCLEOTIDE SEQUENCE [LARGE SCALE GENOMIC DNA]</scope>
    <source>
        <strain evidence="2 3">EA</strain>
    </source>
</reference>
<name>A0ABV0D5L3_9GAMM</name>
<dbReference type="EMBL" id="JBDLOB010000003">
    <property type="protein sequence ID" value="MEN8625759.1"/>
    <property type="molecule type" value="Genomic_DNA"/>
</dbReference>
<evidence type="ECO:0000259" key="1">
    <source>
        <dbReference type="Pfam" id="PF07693"/>
    </source>
</evidence>
<protein>
    <submittedName>
        <fullName evidence="2">P-loop NTPase fold protein</fullName>
    </submittedName>
</protein>
<proteinExistence type="predicted"/>
<sequence length="635" mass="74042">MANVEKLEDKLLELIQHSNPLAIALTGEWGVGKTYLWKKFYEDNKNYFITHRKTNPKNGSKENLIAKKYAYISLFGLDSLDSLKLAIATEVQTISTDDSILNTDISTHFKKLFGFIGGGSTSSTAGDLRFGINIGNKLITNIIMSHLKDTLVCLDDIERKSKNLPMSEVLGLVNYLKNERNCQIIMILHDEESEDKVDFDTQKEKVFDEILVLNDSLSMVKETINDDKIFPIYEKFYQTMGVRNLRFYQRVQKIYQEIIKHSSSLSKLSKEEILRQILIIKLVNDIPKVLNVDMKELETYFSEDGLDDRLDIFSKSDDEALKAPFRTKKDDVEEKLSKFYPNFRMEGWTEVVIELITNIDIDSEKFERLLNQDLINEEALESDREKRGLMAEYRNLNSDQSFNQRLFDNVKDRIDREAFPNLSFYYNILEKNDSPDLAKKFEELVKQYIEERIRKGPEEWLIGDYYLRTPVSPDIFYDFLLQTISNQKKTLALNADASAMSAVFMRFCKHGNVGKDFFVAIQNINKEKFSSIFWQPLDGIDRIRYIRELLEHPAFNIDIAKFNNGDRIDAAFWHYKKLIDTPKRPSPYQPFIVEKKLNEVKRWTLELLQERVSEKPNSSAAVEHLLELTNNLENI</sequence>
<dbReference type="Pfam" id="PF07693">
    <property type="entry name" value="KAP_NTPase"/>
    <property type="match status" value="1"/>
</dbReference>